<evidence type="ECO:0000313" key="1">
    <source>
        <dbReference type="EMBL" id="SBT07836.1"/>
    </source>
</evidence>
<dbReference type="GO" id="GO:0003677">
    <property type="term" value="F:DNA binding"/>
    <property type="evidence" value="ECO:0007669"/>
    <property type="project" value="InterPro"/>
</dbReference>
<reference evidence="1 2" key="1">
    <citation type="submission" date="2016-06" db="EMBL/GenBank/DDBJ databases">
        <authorList>
            <person name="Kjaerup R.B."/>
            <person name="Dalgaard T.S."/>
            <person name="Juul-Madsen H.R."/>
        </authorList>
    </citation>
    <scope>NUCLEOTIDE SEQUENCE [LARGE SCALE GENOMIC DNA]</scope>
    <source>
        <strain evidence="1">2</strain>
    </source>
</reference>
<protein>
    <submittedName>
        <fullName evidence="1">Uncharacterized protein</fullName>
    </submittedName>
</protein>
<organism evidence="1 2">
    <name type="scientific">Candidatus Propionivibrio aalborgensis</name>
    <dbReference type="NCBI Taxonomy" id="1860101"/>
    <lineage>
        <taxon>Bacteria</taxon>
        <taxon>Pseudomonadati</taxon>
        <taxon>Pseudomonadota</taxon>
        <taxon>Betaproteobacteria</taxon>
        <taxon>Rhodocyclales</taxon>
        <taxon>Rhodocyclaceae</taxon>
        <taxon>Propionivibrio</taxon>
    </lineage>
</organism>
<evidence type="ECO:0000313" key="2">
    <source>
        <dbReference type="Proteomes" id="UP000199600"/>
    </source>
</evidence>
<dbReference type="Gene3D" id="1.10.260.40">
    <property type="entry name" value="lambda repressor-like DNA-binding domains"/>
    <property type="match status" value="1"/>
</dbReference>
<name>A0A1A8XSY5_9RHOO</name>
<dbReference type="SUPFAM" id="SSF47413">
    <property type="entry name" value="lambda repressor-like DNA-binding domains"/>
    <property type="match status" value="1"/>
</dbReference>
<dbReference type="AlphaFoldDB" id="A0A1A8XSY5"/>
<accession>A0A1A8XSY5</accession>
<dbReference type="Proteomes" id="UP000199600">
    <property type="component" value="Unassembled WGS sequence"/>
</dbReference>
<keyword evidence="2" id="KW-1185">Reference proteome</keyword>
<sequence>MDTNKIIDALGGTTAVARLCEIKPPSVAEWRKAGIPNARLMYLRVIRPDVFSHSEESKTRAA</sequence>
<proteinExistence type="predicted"/>
<dbReference type="EMBL" id="FLQY01000159">
    <property type="protein sequence ID" value="SBT07836.1"/>
    <property type="molecule type" value="Genomic_DNA"/>
</dbReference>
<gene>
    <name evidence="1" type="ORF">PROAA_2410002</name>
</gene>
<dbReference type="InterPro" id="IPR010982">
    <property type="entry name" value="Lambda_DNA-bd_dom_sf"/>
</dbReference>